<dbReference type="InterPro" id="IPR011993">
    <property type="entry name" value="PH-like_dom_sf"/>
</dbReference>
<organism evidence="3">
    <name type="scientific">Tetraodon nigroviridis</name>
    <name type="common">Spotted green pufferfish</name>
    <name type="synonym">Chelonodon nigroviridis</name>
    <dbReference type="NCBI Taxonomy" id="99883"/>
    <lineage>
        <taxon>Eukaryota</taxon>
        <taxon>Metazoa</taxon>
        <taxon>Chordata</taxon>
        <taxon>Craniata</taxon>
        <taxon>Vertebrata</taxon>
        <taxon>Euteleostomi</taxon>
        <taxon>Actinopterygii</taxon>
        <taxon>Neopterygii</taxon>
        <taxon>Teleostei</taxon>
        <taxon>Neoteleostei</taxon>
        <taxon>Acanthomorphata</taxon>
        <taxon>Eupercaria</taxon>
        <taxon>Tetraodontiformes</taxon>
        <taxon>Tetradontoidea</taxon>
        <taxon>Tetraodontidae</taxon>
        <taxon>Tetraodon</taxon>
    </lineage>
</organism>
<gene>
    <name evidence="3" type="ORF">GSTENG00022555001</name>
</gene>
<dbReference type="Pfam" id="PF00621">
    <property type="entry name" value="RhoGEF"/>
    <property type="match status" value="1"/>
</dbReference>
<dbReference type="SUPFAM" id="SSF48065">
    <property type="entry name" value="DBL homology domain (DH-domain)"/>
    <property type="match status" value="1"/>
</dbReference>
<evidence type="ECO:0000259" key="2">
    <source>
        <dbReference type="PROSITE" id="PS50010"/>
    </source>
</evidence>
<dbReference type="AlphaFoldDB" id="Q4S810"/>
<feature type="domain" description="DH" evidence="2">
    <location>
        <begin position="4"/>
        <end position="205"/>
    </location>
</feature>
<dbReference type="Pfam" id="PF22697">
    <property type="entry name" value="SOS1_NGEF_PH"/>
    <property type="match status" value="1"/>
</dbReference>
<feature type="region of interest" description="Disordered" evidence="1">
    <location>
        <begin position="302"/>
        <end position="322"/>
    </location>
</feature>
<dbReference type="InterPro" id="IPR000219">
    <property type="entry name" value="DH_dom"/>
</dbReference>
<dbReference type="GO" id="GO:0005085">
    <property type="term" value="F:guanyl-nucleotide exchange factor activity"/>
    <property type="evidence" value="ECO:0007669"/>
    <property type="project" value="InterPro"/>
</dbReference>
<dbReference type="InterPro" id="IPR055251">
    <property type="entry name" value="SOS1_NGEF_PH"/>
</dbReference>
<feature type="non-terminal residue" evidence="3">
    <location>
        <position position="442"/>
    </location>
</feature>
<proteinExistence type="predicted"/>
<dbReference type="PROSITE" id="PS50010">
    <property type="entry name" value="DH_2"/>
    <property type="match status" value="1"/>
</dbReference>
<dbReference type="InterPro" id="IPR035899">
    <property type="entry name" value="DBL_dom_sf"/>
</dbReference>
<evidence type="ECO:0000256" key="1">
    <source>
        <dbReference type="SAM" id="MobiDB-lite"/>
    </source>
</evidence>
<sequence>SSRRLQRVLEELLLTEREYVRSLGYILTHYLPLLDRADVPQDLRGKRGVIFGNLEKLHDFHSHYFLPELEACEREAAMVARCFLRHSESFGLYALYSKNKPQSDALILHRPHDIFKRKQQELGDLMDLSSYLLRPIQRISKYSLLLQDVLTLAGSHRPKGPTQEPPLSPDVYVPDLRSSDWERERAEIQAAADLVQFQMRHGNDLLTMDAVRECDVNLKEQGQLVRQDEFTVSFRKKKCVRRVFLFEDLILFSKTKKTDTGNEVYVYKHSFKTSDVGMTHHSSMGSLCFEIWFRREKGRTPTRSERPAWRRRKPGPPTWRGSCGIRPPTVEVGLRQGHALTFPRAQGESRSCACRRGCSWEWAASRSWTSSPARLLSVTEPSPASRLAEVSLHTQDGITTLLIENHSPFLSLTCLPRCSILTHFLSCSSFFTLFPSPYSLLC</sequence>
<dbReference type="Gene3D" id="2.30.29.30">
    <property type="entry name" value="Pleckstrin-homology domain (PH domain)/Phosphotyrosine-binding domain (PTB)"/>
    <property type="match status" value="1"/>
</dbReference>
<accession>Q4S810</accession>
<protein>
    <submittedName>
        <fullName evidence="3">(spotted green pufferfish) hypothetical protein</fullName>
    </submittedName>
</protein>
<evidence type="ECO:0000313" key="3">
    <source>
        <dbReference type="EMBL" id="CAG03222.1"/>
    </source>
</evidence>
<dbReference type="InterPro" id="IPR052231">
    <property type="entry name" value="Rho_GEF_signaling-related"/>
</dbReference>
<name>Q4S810_TETNG</name>
<dbReference type="OrthoDB" id="1594986at2759"/>
<dbReference type="SUPFAM" id="SSF50729">
    <property type="entry name" value="PH domain-like"/>
    <property type="match status" value="1"/>
</dbReference>
<dbReference type="PANTHER" id="PTHR45845">
    <property type="entry name" value="RHO GUANINE NUCLEOTIDE EXCHANGE FACTOR-RELATED"/>
    <property type="match status" value="1"/>
</dbReference>
<reference evidence="3" key="1">
    <citation type="journal article" date="2004" name="Nature">
        <title>Genome duplication in the teleost fish Tetraodon nigroviridis reveals the early vertebrate proto-karyotype.</title>
        <authorList>
            <person name="Jaillon O."/>
            <person name="Aury J.-M."/>
            <person name="Brunet F."/>
            <person name="Petit J.-L."/>
            <person name="Stange-Thomann N."/>
            <person name="Mauceli E."/>
            <person name="Bouneau L."/>
            <person name="Fischer C."/>
            <person name="Ozouf-Costaz C."/>
            <person name="Bernot A."/>
            <person name="Nicaud S."/>
            <person name="Jaffe D."/>
            <person name="Fisher S."/>
            <person name="Lutfalla G."/>
            <person name="Dossat C."/>
            <person name="Segurens B."/>
            <person name="Dasilva C."/>
            <person name="Salanoubat M."/>
            <person name="Levy M."/>
            <person name="Boudet N."/>
            <person name="Castellano S."/>
            <person name="Anthouard V."/>
            <person name="Jubin C."/>
            <person name="Castelli V."/>
            <person name="Katinka M."/>
            <person name="Vacherie B."/>
            <person name="Biemont C."/>
            <person name="Skalli Z."/>
            <person name="Cattolico L."/>
            <person name="Poulain J."/>
            <person name="De Berardinis V."/>
            <person name="Cruaud C."/>
            <person name="Duprat S."/>
            <person name="Brottier P."/>
            <person name="Coutanceau J.-P."/>
            <person name="Gouzy J."/>
            <person name="Parra G."/>
            <person name="Lardier G."/>
            <person name="Chapple C."/>
            <person name="McKernan K.J."/>
            <person name="McEwan P."/>
            <person name="Bosak S."/>
            <person name="Kellis M."/>
            <person name="Volff J.-N."/>
            <person name="Guigo R."/>
            <person name="Zody M.C."/>
            <person name="Mesirov J."/>
            <person name="Lindblad-Toh K."/>
            <person name="Birren B."/>
            <person name="Nusbaum C."/>
            <person name="Kahn D."/>
            <person name="Robinson-Rechavi M."/>
            <person name="Laudet V."/>
            <person name="Schachter V."/>
            <person name="Quetier F."/>
            <person name="Saurin W."/>
            <person name="Scarpelli C."/>
            <person name="Wincker P."/>
            <person name="Lander E.S."/>
            <person name="Weissenbach J."/>
            <person name="Roest Crollius H."/>
        </authorList>
    </citation>
    <scope>NUCLEOTIDE SEQUENCE [LARGE SCALE GENOMIC DNA]</scope>
</reference>
<dbReference type="SMART" id="SM00325">
    <property type="entry name" value="RhoGEF"/>
    <property type="match status" value="1"/>
</dbReference>
<dbReference type="EMBL" id="CAAE01014710">
    <property type="protein sequence ID" value="CAG03222.1"/>
    <property type="molecule type" value="Genomic_DNA"/>
</dbReference>
<comment type="caution">
    <text evidence="3">The sequence shown here is derived from an EMBL/GenBank/DDBJ whole genome shotgun (WGS) entry which is preliminary data.</text>
</comment>
<dbReference type="PANTHER" id="PTHR45845:SF2">
    <property type="entry name" value="RIKEN CDNA D630003M21 GENE"/>
    <property type="match status" value="1"/>
</dbReference>
<dbReference type="Gene3D" id="1.20.900.10">
    <property type="entry name" value="Dbl homology (DH) domain"/>
    <property type="match status" value="1"/>
</dbReference>
<reference evidence="3" key="2">
    <citation type="submission" date="2004-02" db="EMBL/GenBank/DDBJ databases">
        <authorList>
            <consortium name="Genoscope"/>
            <consortium name="Whitehead Institute Centre for Genome Research"/>
        </authorList>
    </citation>
    <scope>NUCLEOTIDE SEQUENCE</scope>
</reference>
<dbReference type="KEGG" id="tng:GSTEN00022555G001"/>